<accession>A0A6A6TUH7</accession>
<name>A0A6A6TUH7_9PLEO</name>
<proteinExistence type="predicted"/>
<dbReference type="EMBL" id="MU004289">
    <property type="protein sequence ID" value="KAF2662528.1"/>
    <property type="molecule type" value="Genomic_DNA"/>
</dbReference>
<reference evidence="1" key="1">
    <citation type="journal article" date="2020" name="Stud. Mycol.">
        <title>101 Dothideomycetes genomes: a test case for predicting lifestyles and emergence of pathogens.</title>
        <authorList>
            <person name="Haridas S."/>
            <person name="Albert R."/>
            <person name="Binder M."/>
            <person name="Bloem J."/>
            <person name="Labutti K."/>
            <person name="Salamov A."/>
            <person name="Andreopoulos B."/>
            <person name="Baker S."/>
            <person name="Barry K."/>
            <person name="Bills G."/>
            <person name="Bluhm B."/>
            <person name="Cannon C."/>
            <person name="Castanera R."/>
            <person name="Culley D."/>
            <person name="Daum C."/>
            <person name="Ezra D."/>
            <person name="Gonzalez J."/>
            <person name="Henrissat B."/>
            <person name="Kuo A."/>
            <person name="Liang C."/>
            <person name="Lipzen A."/>
            <person name="Lutzoni F."/>
            <person name="Magnuson J."/>
            <person name="Mondo S."/>
            <person name="Nolan M."/>
            <person name="Ohm R."/>
            <person name="Pangilinan J."/>
            <person name="Park H.-J."/>
            <person name="Ramirez L."/>
            <person name="Alfaro M."/>
            <person name="Sun H."/>
            <person name="Tritt A."/>
            <person name="Yoshinaga Y."/>
            <person name="Zwiers L.-H."/>
            <person name="Turgeon B."/>
            <person name="Goodwin S."/>
            <person name="Spatafora J."/>
            <person name="Crous P."/>
            <person name="Grigoriev I."/>
        </authorList>
    </citation>
    <scope>NUCLEOTIDE SEQUENCE</scope>
    <source>
        <strain evidence="1">CBS 122681</strain>
    </source>
</reference>
<evidence type="ECO:0000313" key="1">
    <source>
        <dbReference type="EMBL" id="KAF2662528.1"/>
    </source>
</evidence>
<dbReference type="AlphaFoldDB" id="A0A6A6TUH7"/>
<sequence>MRYHSWVPRRGHKSRVVPWAISLGGEGEVGEHARVPFSRAWLDFWMTKPPARTFLSAVALKGANISCSEPPAAAFQMSPLAHPTPPRARGRLNMHVCRDRSSRRPTLVIAQLSASPAPLVKIKQRGTEAMWAQHVSLRRLPSCRELWSGQTPYPFRSTLYCSAQRLMSLHNVQDADVDRPVSIGRWAHRPALLFVDTVYCQKQMIQGYPTLC</sequence>
<protein>
    <submittedName>
        <fullName evidence="1">Uncharacterized protein</fullName>
    </submittedName>
</protein>
<gene>
    <name evidence="1" type="ORF">K491DRAFT_181411</name>
</gene>
<dbReference type="Proteomes" id="UP000799324">
    <property type="component" value="Unassembled WGS sequence"/>
</dbReference>
<evidence type="ECO:0000313" key="2">
    <source>
        <dbReference type="Proteomes" id="UP000799324"/>
    </source>
</evidence>
<keyword evidence="2" id="KW-1185">Reference proteome</keyword>
<organism evidence="1 2">
    <name type="scientific">Lophiostoma macrostomum CBS 122681</name>
    <dbReference type="NCBI Taxonomy" id="1314788"/>
    <lineage>
        <taxon>Eukaryota</taxon>
        <taxon>Fungi</taxon>
        <taxon>Dikarya</taxon>
        <taxon>Ascomycota</taxon>
        <taxon>Pezizomycotina</taxon>
        <taxon>Dothideomycetes</taxon>
        <taxon>Pleosporomycetidae</taxon>
        <taxon>Pleosporales</taxon>
        <taxon>Lophiostomataceae</taxon>
        <taxon>Lophiostoma</taxon>
    </lineage>
</organism>